<name>G6AK31_9BACT</name>
<proteinExistence type="predicted"/>
<dbReference type="HOGENOM" id="CLU_3314616_0_0_10"/>
<comment type="caution">
    <text evidence="1">The sequence shown here is derived from an EMBL/GenBank/DDBJ whole genome shotgun (WGS) entry which is preliminary data.</text>
</comment>
<gene>
    <name evidence="1" type="ORF">HMPREF9138_02458</name>
</gene>
<dbReference type="Proteomes" id="UP000004597">
    <property type="component" value="Unassembled WGS sequence"/>
</dbReference>
<dbReference type="EMBL" id="AFXP01000030">
    <property type="protein sequence ID" value="EHG14972.1"/>
    <property type="molecule type" value="Genomic_DNA"/>
</dbReference>
<accession>G6AK31</accession>
<reference evidence="1 2" key="1">
    <citation type="submission" date="2011-10" db="EMBL/GenBank/DDBJ databases">
        <title>The Genome Sequence of Prevotella histicola F0411.</title>
        <authorList>
            <consortium name="The Broad Institute Genome Sequencing Platform"/>
            <person name="Earl A."/>
            <person name="Ward D."/>
            <person name="Feldgarden M."/>
            <person name="Gevers D."/>
            <person name="Izard J."/>
            <person name="Ganesan A."/>
            <person name="Blanton J.M."/>
            <person name="Baranova O.V."/>
            <person name="Tanner A.C."/>
            <person name="Mathney J.M.J."/>
            <person name="Dewhirst F.E."/>
            <person name="Young S.K."/>
            <person name="Zeng Q."/>
            <person name="Gargeya S."/>
            <person name="Fitzgerald M."/>
            <person name="Haas B."/>
            <person name="Abouelleil A."/>
            <person name="Alvarado L."/>
            <person name="Arachchi H.M."/>
            <person name="Berlin A."/>
            <person name="Brown A."/>
            <person name="Chapman S.B."/>
            <person name="Chen Z."/>
            <person name="Dunbar C."/>
            <person name="Freedman E."/>
            <person name="Gearin G."/>
            <person name="Gellesch M."/>
            <person name="Goldberg J."/>
            <person name="Griggs A."/>
            <person name="Gujja S."/>
            <person name="Heiman D."/>
            <person name="Howarth C."/>
            <person name="Larson L."/>
            <person name="Lui A."/>
            <person name="MacDonald P.J.P."/>
            <person name="Montmayeur A."/>
            <person name="Murphy C."/>
            <person name="Neiman D."/>
            <person name="Pearson M."/>
            <person name="Priest M."/>
            <person name="Roberts A."/>
            <person name="Saif S."/>
            <person name="Shea T."/>
            <person name="Shenoy N."/>
            <person name="Sisk P."/>
            <person name="Stolte C."/>
            <person name="Sykes S."/>
            <person name="Wortman J."/>
            <person name="Nusbaum C."/>
            <person name="Birren B."/>
        </authorList>
    </citation>
    <scope>NUCLEOTIDE SEQUENCE [LARGE SCALE GENOMIC DNA]</scope>
    <source>
        <strain evidence="1 2">F0411</strain>
    </source>
</reference>
<dbReference type="STRING" id="857291.HMPREF9138_02458"/>
<organism evidence="1 2">
    <name type="scientific">Prevotella histicola F0411</name>
    <dbReference type="NCBI Taxonomy" id="857291"/>
    <lineage>
        <taxon>Bacteria</taxon>
        <taxon>Pseudomonadati</taxon>
        <taxon>Bacteroidota</taxon>
        <taxon>Bacteroidia</taxon>
        <taxon>Bacteroidales</taxon>
        <taxon>Prevotellaceae</taxon>
        <taxon>Prevotella</taxon>
    </lineage>
</organism>
<protein>
    <submittedName>
        <fullName evidence="1">Uncharacterized protein</fullName>
    </submittedName>
</protein>
<keyword evidence="2" id="KW-1185">Reference proteome</keyword>
<evidence type="ECO:0000313" key="2">
    <source>
        <dbReference type="Proteomes" id="UP000004597"/>
    </source>
</evidence>
<evidence type="ECO:0000313" key="1">
    <source>
        <dbReference type="EMBL" id="EHG14972.1"/>
    </source>
</evidence>
<sequence>MQISKKKNLIFLVINNLYLYICDAYKIINQHDYLAGITK</sequence>
<dbReference type="AlphaFoldDB" id="G6AK31"/>